<gene>
    <name evidence="1" type="ORF">OLEA9_A080963</name>
</gene>
<dbReference type="OrthoDB" id="41532at2759"/>
<dbReference type="PANTHER" id="PTHR47542">
    <property type="entry name" value="ACYL-COA N-ACYLTRANSFERASES (NAT) SUPERFAMILY PROTEIN"/>
    <property type="match status" value="1"/>
</dbReference>
<protein>
    <submittedName>
        <fullName evidence="1">Ribosomal- -alanine acetyltransferase</fullName>
    </submittedName>
</protein>
<name>A0A8S0QRW9_OLEEU</name>
<proteinExistence type="predicted"/>
<dbReference type="Proteomes" id="UP000594638">
    <property type="component" value="Unassembled WGS sequence"/>
</dbReference>
<dbReference type="Gramene" id="OE9A080963T1">
    <property type="protein sequence ID" value="OE9A080963C1"/>
    <property type="gene ID" value="OE9A080963"/>
</dbReference>
<dbReference type="EMBL" id="CACTIH010001899">
    <property type="protein sequence ID" value="CAA2968118.1"/>
    <property type="molecule type" value="Genomic_DNA"/>
</dbReference>
<accession>A0A8S0QRW9</accession>
<dbReference type="AlphaFoldDB" id="A0A8S0QRW9"/>
<sequence length="173" mass="19766">MANWEIVELHRNSANWPKTLGEIVRIEKKIFPKHESLAKTFEEELRKKNCGLLYSEIGGEVAGYVMYSWPSSLFASITKLAGVSSRRRWIEKPPKARLHQPNKQDELALVVGEATVLEHRNDLIAKFAPLFVKMVWDDHLLQPEWLKISRPSHKTGRETIGPATHILHLDGVA</sequence>
<comment type="caution">
    <text evidence="1">The sequence shown here is derived from an EMBL/GenBank/DDBJ whole genome shotgun (WGS) entry which is preliminary data.</text>
</comment>
<reference evidence="1 2" key="1">
    <citation type="submission" date="2019-12" db="EMBL/GenBank/DDBJ databases">
        <authorList>
            <person name="Alioto T."/>
            <person name="Alioto T."/>
            <person name="Gomez Garrido J."/>
        </authorList>
    </citation>
    <scope>NUCLEOTIDE SEQUENCE [LARGE SCALE GENOMIC DNA]</scope>
</reference>
<dbReference type="PANTHER" id="PTHR47542:SF2">
    <property type="entry name" value="ACYL-COA N-ACYLTRANSFERASES (NAT) SUPERFAMILY PROTEIN"/>
    <property type="match status" value="1"/>
</dbReference>
<evidence type="ECO:0000313" key="1">
    <source>
        <dbReference type="EMBL" id="CAA2968118.1"/>
    </source>
</evidence>
<organism evidence="1 2">
    <name type="scientific">Olea europaea subsp. europaea</name>
    <dbReference type="NCBI Taxonomy" id="158383"/>
    <lineage>
        <taxon>Eukaryota</taxon>
        <taxon>Viridiplantae</taxon>
        <taxon>Streptophyta</taxon>
        <taxon>Embryophyta</taxon>
        <taxon>Tracheophyta</taxon>
        <taxon>Spermatophyta</taxon>
        <taxon>Magnoliopsida</taxon>
        <taxon>eudicotyledons</taxon>
        <taxon>Gunneridae</taxon>
        <taxon>Pentapetalae</taxon>
        <taxon>asterids</taxon>
        <taxon>lamiids</taxon>
        <taxon>Lamiales</taxon>
        <taxon>Oleaceae</taxon>
        <taxon>Oleeae</taxon>
        <taxon>Olea</taxon>
    </lineage>
</organism>
<keyword evidence="2" id="KW-1185">Reference proteome</keyword>
<evidence type="ECO:0000313" key="2">
    <source>
        <dbReference type="Proteomes" id="UP000594638"/>
    </source>
</evidence>